<keyword evidence="2" id="KW-0812">Transmembrane</keyword>
<name>A0A7D9D114_DEKBR</name>
<sequence>MPEPTLKSVTANLISFDYLRKRSLEELLSIFQDINDKESSGIITIGNEVTHASNQKSDGGHLLILEKELTSRINILSSFSKLKESTGISKVIWLDYDDEHTYDYNALLKQFDSVVILLLNRSLNDLKRLATFLKKKLLIFGSPSKYTNLITVDHGMAQSTKSFFQEQGVWENLSSVYSWKMGTFAALDNDIITLEMENGGLGPLLRYNTIRPIEEMASTLLRLVIESNYKIRITNVYLKGNLSTKLWKIYQKLYSEHLTQMSANERKRIEDQDSTLFTDQFSFFNRNVDFVCLDRGVDFVSCLLSELCYSGLCDEVFGTKLGIVNYTRDNKEKISIRLGDPKDKIYPKIRDLNFSMVGSVLNENARELQTEYDKRSQLKNISEMKDFVEGLNGLKEMQTFVQKHTLLAEHIVDVIAPSNGNEQLNAIFGKSELNQTYYEQFIDLQQSIVADTLDSKSNCTAILDFMYKYDPDISDVVRLLILTSIVKSGIREQEYKMLKEGILNNYGVQYVSLFLRLQDLHLLYSREPQLNFLSTRTTVSDTDKDDVQLIRNFKSVVSSMNLMPVEESQEPSEVGQPSFALPGYVPLTTRLVEAIYDRDFLSAEDGSRKQTTAKNARYRKYGWDNLRMSDISGEVYQDLLVPESKRGLFSTLIPPKMASLSSRYHVRRDMIIVSIIGGITYSEIATIRYVLSRNESTRGKQLLILTTGIIKGKDVVESLI</sequence>
<evidence type="ECO:0000256" key="1">
    <source>
        <dbReference type="ARBA" id="ARBA00009884"/>
    </source>
</evidence>
<keyword evidence="2" id="KW-0472">Membrane</keyword>
<dbReference type="SUPFAM" id="SSF56815">
    <property type="entry name" value="Sec1/munc18-like (SM) proteins"/>
    <property type="match status" value="1"/>
</dbReference>
<dbReference type="Gene3D" id="3.40.50.1910">
    <property type="match status" value="2"/>
</dbReference>
<dbReference type="Proteomes" id="UP000478008">
    <property type="component" value="Unassembled WGS sequence"/>
</dbReference>
<dbReference type="InterPro" id="IPR036045">
    <property type="entry name" value="Sec1-like_sf"/>
</dbReference>
<keyword evidence="2" id="KW-1133">Transmembrane helix</keyword>
<reference evidence="3 4" key="1">
    <citation type="submission" date="2019-07" db="EMBL/GenBank/DDBJ databases">
        <authorList>
            <person name="Friedrich A."/>
            <person name="Schacherer J."/>
        </authorList>
    </citation>
    <scope>NUCLEOTIDE SEQUENCE [LARGE SCALE GENOMIC DNA]</scope>
</reference>
<dbReference type="Gene3D" id="3.90.830.10">
    <property type="entry name" value="Syntaxin Binding Protein 1, Chain A, domain 2"/>
    <property type="match status" value="1"/>
</dbReference>
<dbReference type="InterPro" id="IPR027482">
    <property type="entry name" value="Sec1-like_dom2"/>
</dbReference>
<organism evidence="3 4">
    <name type="scientific">Dekkera bruxellensis</name>
    <name type="common">Brettanomyces custersii</name>
    <dbReference type="NCBI Taxonomy" id="5007"/>
    <lineage>
        <taxon>Eukaryota</taxon>
        <taxon>Fungi</taxon>
        <taxon>Dikarya</taxon>
        <taxon>Ascomycota</taxon>
        <taxon>Saccharomycotina</taxon>
        <taxon>Pichiomycetes</taxon>
        <taxon>Pichiales</taxon>
        <taxon>Pichiaceae</taxon>
        <taxon>Brettanomyces</taxon>
    </lineage>
</organism>
<evidence type="ECO:0000313" key="3">
    <source>
        <dbReference type="EMBL" id="VUG18332.1"/>
    </source>
</evidence>
<dbReference type="Pfam" id="PF00995">
    <property type="entry name" value="Sec1"/>
    <property type="match status" value="1"/>
</dbReference>
<keyword evidence="4" id="KW-1185">Reference proteome</keyword>
<evidence type="ECO:0000313" key="4">
    <source>
        <dbReference type="Proteomes" id="UP000478008"/>
    </source>
</evidence>
<evidence type="ECO:0000256" key="2">
    <source>
        <dbReference type="SAM" id="Phobius"/>
    </source>
</evidence>
<accession>A0A7D9D114</accession>
<protein>
    <submittedName>
        <fullName evidence="3">DEBR0S3_07976g1_1</fullName>
    </submittedName>
</protein>
<feature type="transmembrane region" description="Helical" evidence="2">
    <location>
        <begin position="670"/>
        <end position="691"/>
    </location>
</feature>
<gene>
    <name evidence="3" type="ORF">DEBR0S3_07976G</name>
</gene>
<comment type="similarity">
    <text evidence="1">Belongs to the STXBP/unc-18/SEC1 family.</text>
</comment>
<dbReference type="GO" id="GO:0016192">
    <property type="term" value="P:vesicle-mediated transport"/>
    <property type="evidence" value="ECO:0007669"/>
    <property type="project" value="InterPro"/>
</dbReference>
<dbReference type="InterPro" id="IPR001619">
    <property type="entry name" value="Sec1-like"/>
</dbReference>
<dbReference type="Gene3D" id="1.25.40.850">
    <property type="match status" value="1"/>
</dbReference>
<dbReference type="InterPro" id="IPR043127">
    <property type="entry name" value="Sec-1-like_dom3a"/>
</dbReference>
<dbReference type="InterPro" id="IPR043155">
    <property type="entry name" value="VPS33_dom3b"/>
</dbReference>
<dbReference type="EMBL" id="CABFWN010000003">
    <property type="protein sequence ID" value="VUG18332.1"/>
    <property type="molecule type" value="Genomic_DNA"/>
</dbReference>
<dbReference type="AlphaFoldDB" id="A0A7D9D114"/>
<proteinExistence type="inferred from homology"/>
<dbReference type="PANTHER" id="PTHR11679">
    <property type="entry name" value="VESICLE PROTEIN SORTING-ASSOCIATED"/>
    <property type="match status" value="1"/>
</dbReference>